<proteinExistence type="predicted"/>
<comment type="caution">
    <text evidence="1">The sequence shown here is derived from an EMBL/GenBank/DDBJ whole genome shotgun (WGS) entry which is preliminary data.</text>
</comment>
<dbReference type="EMBL" id="QGKM01000036">
    <property type="protein sequence ID" value="PWQ96621.1"/>
    <property type="molecule type" value="Genomic_DNA"/>
</dbReference>
<keyword evidence="2" id="KW-1185">Reference proteome</keyword>
<gene>
    <name evidence="1" type="ORF">DKW60_12620</name>
</gene>
<reference evidence="1 2" key="1">
    <citation type="submission" date="2018-05" db="EMBL/GenBank/DDBJ databases">
        <title>Leucothrix arctica sp. nov., isolated from Arctic seawater.</title>
        <authorList>
            <person name="Choi A."/>
            <person name="Baek K."/>
        </authorList>
    </citation>
    <scope>NUCLEOTIDE SEQUENCE [LARGE SCALE GENOMIC DNA]</scope>
    <source>
        <strain evidence="1 2">JCM 18388</strain>
    </source>
</reference>
<protein>
    <submittedName>
        <fullName evidence="1">Uncharacterized protein</fullName>
    </submittedName>
</protein>
<organism evidence="1 2">
    <name type="scientific">Leucothrix pacifica</name>
    <dbReference type="NCBI Taxonomy" id="1247513"/>
    <lineage>
        <taxon>Bacteria</taxon>
        <taxon>Pseudomonadati</taxon>
        <taxon>Pseudomonadota</taxon>
        <taxon>Gammaproteobacteria</taxon>
        <taxon>Thiotrichales</taxon>
        <taxon>Thiotrichaceae</taxon>
        <taxon>Leucothrix</taxon>
    </lineage>
</organism>
<sequence length="98" mass="11046">MKGKILWEKVSGNEWSFVGEGDDFNDELVEGFIGSFFQDPEVYFVIDRHNSFSVAREEAALKVKSALKDQVITLCNHSFSKMIEFHYIGVAKHGAVSS</sequence>
<dbReference type="Proteomes" id="UP000245539">
    <property type="component" value="Unassembled WGS sequence"/>
</dbReference>
<name>A0A317CEW1_9GAMM</name>
<evidence type="ECO:0000313" key="1">
    <source>
        <dbReference type="EMBL" id="PWQ96621.1"/>
    </source>
</evidence>
<accession>A0A317CEW1</accession>
<dbReference type="AlphaFoldDB" id="A0A317CEW1"/>
<evidence type="ECO:0000313" key="2">
    <source>
        <dbReference type="Proteomes" id="UP000245539"/>
    </source>
</evidence>